<dbReference type="Gene3D" id="3.40.50.10130">
    <property type="match status" value="1"/>
</dbReference>
<feature type="compositionally biased region" description="Low complexity" evidence="15">
    <location>
        <begin position="1070"/>
        <end position="1087"/>
    </location>
</feature>
<feature type="domain" description="ERCC4" evidence="16">
    <location>
        <begin position="774"/>
        <end position="882"/>
    </location>
</feature>
<dbReference type="SUPFAM" id="SSF47802">
    <property type="entry name" value="DNA polymerase beta, N-terminal domain-like"/>
    <property type="match status" value="1"/>
</dbReference>
<evidence type="ECO:0000256" key="6">
    <source>
        <dbReference type="ARBA" id="ARBA00022759"/>
    </source>
</evidence>
<dbReference type="GO" id="GO:0008821">
    <property type="term" value="F:crossover junction DNA endonuclease activity"/>
    <property type="evidence" value="ECO:0007669"/>
    <property type="project" value="UniProtKB-UniRule"/>
</dbReference>
<dbReference type="PANTHER" id="PTHR13451:SF0">
    <property type="entry name" value="CROSSOVER JUNCTION ENDONUCLEASE MUS81"/>
    <property type="match status" value="1"/>
</dbReference>
<dbReference type="Gene3D" id="1.10.150.670">
    <property type="entry name" value="Crossover junction endonuclease EME1, DNA-binding domain"/>
    <property type="match status" value="1"/>
</dbReference>
<keyword evidence="7 14" id="KW-0227">DNA damage</keyword>
<evidence type="ECO:0000256" key="4">
    <source>
        <dbReference type="ARBA" id="ARBA00022722"/>
    </source>
</evidence>
<evidence type="ECO:0000256" key="5">
    <source>
        <dbReference type="ARBA" id="ARBA00022723"/>
    </source>
</evidence>
<dbReference type="InterPro" id="IPR047416">
    <property type="entry name" value="XPF_nuclease_Mus81"/>
</dbReference>
<dbReference type="Gene3D" id="1.10.150.110">
    <property type="entry name" value="DNA polymerase beta, N-terminal domain-like"/>
    <property type="match status" value="1"/>
</dbReference>
<comment type="cofactor">
    <cofactor evidence="1 14">
        <name>Mg(2+)</name>
        <dbReference type="ChEBI" id="CHEBI:18420"/>
    </cofactor>
</comment>
<comment type="subunit">
    <text evidence="14">Interacts with EME1.</text>
</comment>
<feature type="region of interest" description="Disordered" evidence="15">
    <location>
        <begin position="510"/>
        <end position="573"/>
    </location>
</feature>
<dbReference type="CDD" id="cd20074">
    <property type="entry name" value="XPF_nuclease_Mus81"/>
    <property type="match status" value="1"/>
</dbReference>
<dbReference type="STRING" id="27349.A0A0L6V255"/>
<dbReference type="GO" id="GO:0046872">
    <property type="term" value="F:metal ion binding"/>
    <property type="evidence" value="ECO:0007669"/>
    <property type="project" value="UniProtKB-UniRule"/>
</dbReference>
<keyword evidence="8 14" id="KW-0378">Hydrolase</keyword>
<proteinExistence type="inferred from homology"/>
<organism evidence="17 18">
    <name type="scientific">Puccinia sorghi</name>
    <dbReference type="NCBI Taxonomy" id="27349"/>
    <lineage>
        <taxon>Eukaryota</taxon>
        <taxon>Fungi</taxon>
        <taxon>Dikarya</taxon>
        <taxon>Basidiomycota</taxon>
        <taxon>Pucciniomycotina</taxon>
        <taxon>Pucciniomycetes</taxon>
        <taxon>Pucciniales</taxon>
        <taxon>Pucciniaceae</taxon>
        <taxon>Puccinia</taxon>
    </lineage>
</organism>
<dbReference type="InterPro" id="IPR027421">
    <property type="entry name" value="DNA_pol_lamdba_lyase_dom_sf"/>
</dbReference>
<dbReference type="InterPro" id="IPR047417">
    <property type="entry name" value="WHD_MUS81"/>
</dbReference>
<evidence type="ECO:0000256" key="1">
    <source>
        <dbReference type="ARBA" id="ARBA00001946"/>
    </source>
</evidence>
<feature type="compositionally biased region" description="Basic and acidic residues" evidence="15">
    <location>
        <begin position="145"/>
        <end position="157"/>
    </location>
</feature>
<gene>
    <name evidence="17" type="ORF">VP01_29g5</name>
</gene>
<dbReference type="FunFam" id="3.40.50.10130:FF:000003">
    <property type="entry name" value="Crossover junction endonuclease MUS81"/>
    <property type="match status" value="1"/>
</dbReference>
<dbReference type="AlphaFoldDB" id="A0A0L6V255"/>
<dbReference type="InterPro" id="IPR011335">
    <property type="entry name" value="Restrct_endonuc-II-like"/>
</dbReference>
<dbReference type="Pfam" id="PF02732">
    <property type="entry name" value="ERCC4"/>
    <property type="match status" value="1"/>
</dbReference>
<name>A0A0L6V255_9BASI</name>
<dbReference type="GO" id="GO:0003677">
    <property type="term" value="F:DNA binding"/>
    <property type="evidence" value="ECO:0007669"/>
    <property type="project" value="UniProtKB-UniRule"/>
</dbReference>
<keyword evidence="6 14" id="KW-0255">Endonuclease</keyword>
<dbReference type="SMART" id="SM00891">
    <property type="entry name" value="ERCC4"/>
    <property type="match status" value="1"/>
</dbReference>
<dbReference type="Pfam" id="PF14716">
    <property type="entry name" value="HHH_8"/>
    <property type="match status" value="1"/>
</dbReference>
<feature type="region of interest" description="Disordered" evidence="15">
    <location>
        <begin position="1052"/>
        <end position="1088"/>
    </location>
</feature>
<comment type="function">
    <text evidence="14">Interacts with EME1 to form a DNA structure-specific endonuclease with substrate preference for branched DNA structures with a 5'-end at the branch nick. Typical substrates include 3'-flap structures, D-loops, replication forks and nicked Holliday junctions. May be required in mitosis for the processing of stalled or collapsed replication fork intermediates. May be required in meiosis for the repair of meiosis-specific double strand breaks subsequent to single-end invasion (SEI).</text>
</comment>
<feature type="compositionally biased region" description="Polar residues" evidence="15">
    <location>
        <begin position="370"/>
        <end position="383"/>
    </location>
</feature>
<dbReference type="InterPro" id="IPR033309">
    <property type="entry name" value="Mus81"/>
</dbReference>
<evidence type="ECO:0000256" key="9">
    <source>
        <dbReference type="ARBA" id="ARBA00022842"/>
    </source>
</evidence>
<evidence type="ECO:0000256" key="2">
    <source>
        <dbReference type="ARBA" id="ARBA00004123"/>
    </source>
</evidence>
<dbReference type="InterPro" id="IPR042530">
    <property type="entry name" value="EME1/EME2_C"/>
</dbReference>
<dbReference type="GO" id="GO:0000712">
    <property type="term" value="P:resolution of meiotic recombination intermediates"/>
    <property type="evidence" value="ECO:0007669"/>
    <property type="project" value="TreeGrafter"/>
</dbReference>
<feature type="region of interest" description="Disordered" evidence="15">
    <location>
        <begin position="370"/>
        <end position="397"/>
    </location>
</feature>
<dbReference type="OrthoDB" id="5963188at2759"/>
<evidence type="ECO:0000313" key="18">
    <source>
        <dbReference type="Proteomes" id="UP000037035"/>
    </source>
</evidence>
<feature type="compositionally biased region" description="Polar residues" evidence="15">
    <location>
        <begin position="159"/>
        <end position="196"/>
    </location>
</feature>
<sequence length="1111" mass="121093">MPVPSRVISGRGAGSPKDGPNAPGPRPIRDHPSGSTSSAVTMAPATMPNVEWAGWVLEAADHAANNGSRSCDTYRRAARAIRAHNQAFQHPRQALVLSGVGEGVVRLITARLQEKCNATGDPFPAEPPNLKRKRNGPNQTRPRKRPEDMLTADERALDSCSSDDQNQPPPSQSFNSNAVSASQTKNKTQQRKSNAPTAAERALTAEERALDDPSSSTDSDEPTNAPKTQRQSRATRKKYVPKRRTGCYGILIAMSILTSERAGPFTKSEIIQHAQEYCDSSYTERASRGGGAGNSGHYTAWNMKKLLTEGLSESKAGRPAKFTLTQQGFEVGSILAEQEGLSLLPFDKSTLPAGAECSLIDSTHSELNISGDSLPKASSSKSTDYSKKALDKSNSNDSNLSNIVIQQTINPQRSGFPNRGLFEFWYLDRAGSRVRNMDDADTRMHPRTFETLYQVEFAKSQISHPVKRSSIADEAPLCPTTMSDSDSHMIGWMYESKAIPNCPGFGLSTRSPTMSTSAIADQSSSIITSTNKNTSPKAPSPSLSNKHPRLPSSRPHHPPINVTREDSHCGASSQTTAAAGYLTMISPPDHLFKPTSSGSATPVGSVISIHSDVDSASEDPLPLEHLKPPSRVGSCEIMLSGTALSQTVFGWSASNSLDNNGFTVSEPVSSRPSGCTLGVNLRRTCSLASGRQSDPTSAVDLLLNARASVSLQRTPSTLSESHSRRASADGLPNSRTVVSLKRTSSTLSESHISRTSPNVDLEPEVWKAGSYDICLVLDHREVRAVNDRDAFYNYCVNKAAELSESHSSPIRVLQRALVLGDAIWIAVHHNDDKREVVLDSIVERKRLDDLCSSIKDNRFEEQKARLKRSGLRDPIYLVEDYNTQSNLESHGQMIYTSKFETMLLNDFQLETTPDWKASVEFLMRRTEVLRDLHKTIDLSIIPDSEIDLTTYLPKLTDLRRKEGGRYWVTSYGSFEDLNGKSTTLTVRQLWARMVSCLPGMSATKATTIMDHWPTPSQFWADVNSHASLDPSAGPSSDKHPWSWIERIANSPLPSSHLPSDHSVTPCTPQGSDSGGSATASASNATNARIGPTLSKRLWDLYTLSDYDSSSS</sequence>
<evidence type="ECO:0000256" key="11">
    <source>
        <dbReference type="ARBA" id="ARBA00023204"/>
    </source>
</evidence>
<dbReference type="InterPro" id="IPR036388">
    <property type="entry name" value="WH-like_DNA-bd_sf"/>
</dbReference>
<feature type="compositionally biased region" description="Basic residues" evidence="15">
    <location>
        <begin position="546"/>
        <end position="557"/>
    </location>
</feature>
<accession>A0A0L6V255</accession>
<feature type="region of interest" description="Disordered" evidence="15">
    <location>
        <begin position="118"/>
        <end position="239"/>
    </location>
</feature>
<evidence type="ECO:0000256" key="15">
    <source>
        <dbReference type="SAM" id="MobiDB-lite"/>
    </source>
</evidence>
<keyword evidence="10 14" id="KW-0233">DNA recombination</keyword>
<comment type="similarity">
    <text evidence="3 14">Belongs to the XPF family.</text>
</comment>
<dbReference type="EC" id="3.1.22.-" evidence="14"/>
<evidence type="ECO:0000256" key="8">
    <source>
        <dbReference type="ARBA" id="ARBA00022801"/>
    </source>
</evidence>
<dbReference type="GO" id="GO:0006308">
    <property type="term" value="P:DNA catabolic process"/>
    <property type="evidence" value="ECO:0007669"/>
    <property type="project" value="UniProtKB-UniRule"/>
</dbReference>
<dbReference type="Proteomes" id="UP000037035">
    <property type="component" value="Unassembled WGS sequence"/>
</dbReference>
<evidence type="ECO:0000256" key="7">
    <source>
        <dbReference type="ARBA" id="ARBA00022763"/>
    </source>
</evidence>
<feature type="compositionally biased region" description="Polar residues" evidence="15">
    <location>
        <begin position="510"/>
        <end position="522"/>
    </location>
</feature>
<dbReference type="Gene3D" id="1.10.10.10">
    <property type="entry name" value="Winged helix-like DNA-binding domain superfamily/Winged helix DNA-binding domain"/>
    <property type="match status" value="1"/>
</dbReference>
<dbReference type="PANTHER" id="PTHR13451">
    <property type="entry name" value="CLASS II CROSSOVER JUNCTION ENDONUCLEASE MUS81"/>
    <property type="match status" value="1"/>
</dbReference>
<reference evidence="17 18" key="1">
    <citation type="submission" date="2015-08" db="EMBL/GenBank/DDBJ databases">
        <title>Next Generation Sequencing and Analysis of the Genome of Puccinia sorghi L Schw, the Causal Agent of Maize Common Rust.</title>
        <authorList>
            <person name="Rochi L."/>
            <person name="Burguener G."/>
            <person name="Darino M."/>
            <person name="Turjanski A."/>
            <person name="Kreff E."/>
            <person name="Dieguez M.J."/>
            <person name="Sacco F."/>
        </authorList>
    </citation>
    <scope>NUCLEOTIDE SEQUENCE [LARGE SCALE GENOMIC DNA]</scope>
    <source>
        <strain evidence="17 18">RO10H11247</strain>
    </source>
</reference>
<dbReference type="GO" id="GO:0000727">
    <property type="term" value="P:double-strand break repair via break-induced replication"/>
    <property type="evidence" value="ECO:0007669"/>
    <property type="project" value="UniProtKB-UniRule"/>
</dbReference>
<evidence type="ECO:0000313" key="17">
    <source>
        <dbReference type="EMBL" id="KNZ54250.1"/>
    </source>
</evidence>
<feature type="compositionally biased region" description="Low complexity" evidence="15">
    <location>
        <begin position="1052"/>
        <end position="1062"/>
    </location>
</feature>
<dbReference type="CDD" id="cd21036">
    <property type="entry name" value="WH_MUS81"/>
    <property type="match status" value="1"/>
</dbReference>
<dbReference type="InterPro" id="IPR006166">
    <property type="entry name" value="ERCC4_domain"/>
</dbReference>
<feature type="region of interest" description="Disordered" evidence="15">
    <location>
        <begin position="1"/>
        <end position="41"/>
    </location>
</feature>
<dbReference type="InterPro" id="IPR010996">
    <property type="entry name" value="HHH_MUS81"/>
</dbReference>
<evidence type="ECO:0000256" key="13">
    <source>
        <dbReference type="ARBA" id="ARBA00023254"/>
    </source>
</evidence>
<evidence type="ECO:0000256" key="10">
    <source>
        <dbReference type="ARBA" id="ARBA00023172"/>
    </source>
</evidence>
<dbReference type="GO" id="GO:0048476">
    <property type="term" value="C:Holliday junction resolvase complex"/>
    <property type="evidence" value="ECO:0007669"/>
    <property type="project" value="UniProtKB-UniRule"/>
</dbReference>
<keyword evidence="12 14" id="KW-0539">Nucleus</keyword>
<keyword evidence="18" id="KW-1185">Reference proteome</keyword>
<dbReference type="GO" id="GO:0048257">
    <property type="term" value="F:3'-flap endonuclease activity"/>
    <property type="evidence" value="ECO:0007669"/>
    <property type="project" value="TreeGrafter"/>
</dbReference>
<dbReference type="EMBL" id="LAVV01007946">
    <property type="protein sequence ID" value="KNZ54250.1"/>
    <property type="molecule type" value="Genomic_DNA"/>
</dbReference>
<feature type="region of interest" description="Disordered" evidence="15">
    <location>
        <begin position="713"/>
        <end position="733"/>
    </location>
</feature>
<dbReference type="SUPFAM" id="SSF52980">
    <property type="entry name" value="Restriction endonuclease-like"/>
    <property type="match status" value="1"/>
</dbReference>
<evidence type="ECO:0000256" key="3">
    <source>
        <dbReference type="ARBA" id="ARBA00010015"/>
    </source>
</evidence>
<keyword evidence="9 14" id="KW-0460">Magnesium</keyword>
<comment type="subcellular location">
    <subcellularLocation>
        <location evidence="2 14">Nucleus</location>
    </subcellularLocation>
</comment>
<keyword evidence="5 14" id="KW-0479">Metal-binding</keyword>
<protein>
    <recommendedName>
        <fullName evidence="14">Crossover junction endonuclease MUS81</fullName>
        <ecNumber evidence="14">3.1.22.-</ecNumber>
    </recommendedName>
</protein>
<dbReference type="GO" id="GO:0005634">
    <property type="term" value="C:nucleus"/>
    <property type="evidence" value="ECO:0007669"/>
    <property type="project" value="UniProtKB-SubCell"/>
</dbReference>
<dbReference type="VEuPathDB" id="FungiDB:VP01_29g5"/>
<evidence type="ECO:0000259" key="16">
    <source>
        <dbReference type="SMART" id="SM00891"/>
    </source>
</evidence>
<keyword evidence="13" id="KW-0469">Meiosis</keyword>
<comment type="caution">
    <text evidence="17">The sequence shown here is derived from an EMBL/GenBank/DDBJ whole genome shotgun (WGS) entry which is preliminary data.</text>
</comment>
<evidence type="ECO:0000256" key="14">
    <source>
        <dbReference type="RuleBase" id="RU369042"/>
    </source>
</evidence>
<dbReference type="GO" id="GO:0031573">
    <property type="term" value="P:mitotic intra-S DNA damage checkpoint signaling"/>
    <property type="evidence" value="ECO:0007669"/>
    <property type="project" value="TreeGrafter"/>
</dbReference>
<feature type="compositionally biased region" description="Low complexity" evidence="15">
    <location>
        <begin position="523"/>
        <end position="535"/>
    </location>
</feature>
<keyword evidence="11 14" id="KW-0234">DNA repair</keyword>
<evidence type="ECO:0000256" key="12">
    <source>
        <dbReference type="ARBA" id="ARBA00023242"/>
    </source>
</evidence>
<keyword evidence="4 14" id="KW-0540">Nuclease</keyword>